<gene>
    <name evidence="2" type="ORF">MESS2_280037</name>
</gene>
<evidence type="ECO:0000256" key="1">
    <source>
        <dbReference type="SAM" id="MobiDB-lite"/>
    </source>
</evidence>
<dbReference type="STRING" id="1297569.MESS2_280037"/>
<proteinExistence type="predicted"/>
<dbReference type="Proteomes" id="UP000012062">
    <property type="component" value="Unassembled WGS sequence"/>
</dbReference>
<feature type="compositionally biased region" description="Basic and acidic residues" evidence="1">
    <location>
        <begin position="19"/>
        <end position="31"/>
    </location>
</feature>
<feature type="region of interest" description="Disordered" evidence="1">
    <location>
        <begin position="1"/>
        <end position="58"/>
    </location>
</feature>
<evidence type="ECO:0000313" key="2">
    <source>
        <dbReference type="EMBL" id="CCV06155.1"/>
    </source>
</evidence>
<accession>M5EPT0</accession>
<organism evidence="2 3">
    <name type="scientific">Mesorhizobium metallidurans STM 2683</name>
    <dbReference type="NCBI Taxonomy" id="1297569"/>
    <lineage>
        <taxon>Bacteria</taxon>
        <taxon>Pseudomonadati</taxon>
        <taxon>Pseudomonadota</taxon>
        <taxon>Alphaproteobacteria</taxon>
        <taxon>Hyphomicrobiales</taxon>
        <taxon>Phyllobacteriaceae</taxon>
        <taxon>Mesorhizobium</taxon>
    </lineage>
</organism>
<dbReference type="AlphaFoldDB" id="M5EPT0"/>
<dbReference type="EMBL" id="CAUM01000093">
    <property type="protein sequence ID" value="CCV06155.1"/>
    <property type="molecule type" value="Genomic_DNA"/>
</dbReference>
<keyword evidence="3" id="KW-1185">Reference proteome</keyword>
<protein>
    <submittedName>
        <fullName evidence="2">Uncharacterized protein</fullName>
    </submittedName>
</protein>
<name>M5EPT0_9HYPH</name>
<evidence type="ECO:0000313" key="3">
    <source>
        <dbReference type="Proteomes" id="UP000012062"/>
    </source>
</evidence>
<sequence length="110" mass="11615">MMRWVKSVAPKFPSLSKTGDGRKQGRSDDRPMATSPPGTPRPVNSADGRSPGSRVSASSCLPSLAGQWHFRMSLAAYSCGGSHGLDPKADLTVFPFHPSPFDSGTIILSA</sequence>
<reference evidence="2 3" key="1">
    <citation type="submission" date="2013-02" db="EMBL/GenBank/DDBJ databases">
        <authorList>
            <person name="Genoscope - CEA"/>
        </authorList>
    </citation>
    <scope>NUCLEOTIDE SEQUENCE [LARGE SCALE GENOMIC DNA]</scope>
    <source>
        <strain evidence="2 3">STM 2683</strain>
    </source>
</reference>
<comment type="caution">
    <text evidence="2">The sequence shown here is derived from an EMBL/GenBank/DDBJ whole genome shotgun (WGS) entry which is preliminary data.</text>
</comment>